<dbReference type="RefSeq" id="YP_010152842.1">
    <property type="nucleotide sequence ID" value="NC_057170.1"/>
</dbReference>
<sequence>MAIYLQKNDIIAGRITKVTDKGAFVDVGYNTLGFIPKNEYLGSIADQNHKIEEFLIIWINSYYPELILSKKKLQYSLNWTKLLKVYNENFFLFTRLLFWNKGGVLCGLEGVRAFLPKSHLPKFYKRNKVQKFYLPLKIFNYNYQSKNVILSCRSTFFKLHSKDSTLLKYGFITSIKSFGIFINIYGSRSLIHYSNLVFKNVAKNYKIGQRIKVKLIKVNSVKYHYKLCEVF</sequence>
<dbReference type="InterPro" id="IPR003029">
    <property type="entry name" value="S1_domain"/>
</dbReference>
<dbReference type="EMBL" id="MT859097">
    <property type="protein sequence ID" value="QQW50503.1"/>
    <property type="molecule type" value="Genomic_DNA"/>
</dbReference>
<keyword evidence="5" id="KW-0934">Plastid</keyword>
<proteinExistence type="inferred from homology"/>
<dbReference type="AlphaFoldDB" id="A0A7U0KSK4"/>
<dbReference type="GO" id="GO:0003735">
    <property type="term" value="F:structural constituent of ribosome"/>
    <property type="evidence" value="ECO:0007669"/>
    <property type="project" value="TreeGrafter"/>
</dbReference>
<keyword evidence="2 5" id="KW-0689">Ribosomal protein</keyword>
<name>A0A7U0KSK4_OLILU</name>
<dbReference type="GeneID" id="67154443"/>
<geneLocation type="plastid" evidence="5"/>
<reference evidence="5" key="1">
    <citation type="journal article" date="2021" name="J. Phycol.">
        <title>Olisthodiscus represents a new class of Ochrophyta.</title>
        <authorList>
            <person name="Barcyte D."/>
            <person name="Eikrem W."/>
            <person name="Engesmo A."/>
            <person name="Seoane S."/>
            <person name="Wohlmann J."/>
            <person name="Horak A."/>
            <person name="Yurchenko T."/>
            <person name="Elias M."/>
        </authorList>
    </citation>
    <scope>NUCLEOTIDE SEQUENCE</scope>
    <source>
        <strain evidence="5">K-0444</strain>
    </source>
</reference>
<dbReference type="RefSeq" id="YP_010152788.1">
    <property type="nucleotide sequence ID" value="NC_057170.1"/>
</dbReference>
<feature type="domain" description="S1 motif" evidence="4">
    <location>
        <begin position="8"/>
        <end position="71"/>
    </location>
</feature>
<dbReference type="PANTHER" id="PTHR10724:SF7">
    <property type="entry name" value="SMALL RIBOSOMAL SUBUNIT PROTEIN BS1C"/>
    <property type="match status" value="1"/>
</dbReference>
<dbReference type="GO" id="GO:0006412">
    <property type="term" value="P:translation"/>
    <property type="evidence" value="ECO:0007669"/>
    <property type="project" value="TreeGrafter"/>
</dbReference>
<dbReference type="SMART" id="SM00316">
    <property type="entry name" value="S1"/>
    <property type="match status" value="3"/>
</dbReference>
<dbReference type="InterPro" id="IPR050437">
    <property type="entry name" value="Ribos_protein_bS1-like"/>
</dbReference>
<evidence type="ECO:0000256" key="1">
    <source>
        <dbReference type="ARBA" id="ARBA00006767"/>
    </source>
</evidence>
<dbReference type="SUPFAM" id="SSF50249">
    <property type="entry name" value="Nucleic acid-binding proteins"/>
    <property type="match status" value="2"/>
</dbReference>
<dbReference type="GO" id="GO:0005840">
    <property type="term" value="C:ribosome"/>
    <property type="evidence" value="ECO:0007669"/>
    <property type="project" value="UniProtKB-KW"/>
</dbReference>
<dbReference type="GeneID" id="67154363"/>
<dbReference type="PROSITE" id="PS50126">
    <property type="entry name" value="S1"/>
    <property type="match status" value="2"/>
</dbReference>
<feature type="domain" description="S1 motif" evidence="4">
    <location>
        <begin position="165"/>
        <end position="230"/>
    </location>
</feature>
<dbReference type="Pfam" id="PF00575">
    <property type="entry name" value="S1"/>
    <property type="match status" value="2"/>
</dbReference>
<accession>A0A7U0KSK4</accession>
<evidence type="ECO:0000256" key="2">
    <source>
        <dbReference type="ARBA" id="ARBA00022980"/>
    </source>
</evidence>
<protein>
    <submittedName>
        <fullName evidence="5">Ribosomal protein S1</fullName>
    </submittedName>
</protein>
<comment type="similarity">
    <text evidence="1">Belongs to the bacterial ribosomal protein bS1 family.</text>
</comment>
<organism evidence="5">
    <name type="scientific">Olisthodiscus luteus</name>
    <name type="common">Marine phytoflagellate</name>
    <dbReference type="NCBI Taxonomy" id="83000"/>
    <lineage>
        <taxon>Eukaryota</taxon>
        <taxon>Sar</taxon>
        <taxon>Stramenopiles</taxon>
        <taxon>Ochrophyta</taxon>
        <taxon>Olisthodiscophyceae</taxon>
        <taxon>Olisthodiscaceae</taxon>
        <taxon>Olisthodiscus</taxon>
    </lineage>
</organism>
<dbReference type="InterPro" id="IPR012340">
    <property type="entry name" value="NA-bd_OB-fold"/>
</dbReference>
<evidence type="ECO:0000256" key="3">
    <source>
        <dbReference type="ARBA" id="ARBA00023274"/>
    </source>
</evidence>
<gene>
    <name evidence="5" type="primary">rps1</name>
</gene>
<dbReference type="EMBL" id="MT859097">
    <property type="protein sequence ID" value="QQW50449.1"/>
    <property type="molecule type" value="Genomic_DNA"/>
</dbReference>
<evidence type="ECO:0000259" key="4">
    <source>
        <dbReference type="PROSITE" id="PS50126"/>
    </source>
</evidence>
<dbReference type="GO" id="GO:0003729">
    <property type="term" value="F:mRNA binding"/>
    <property type="evidence" value="ECO:0007669"/>
    <property type="project" value="TreeGrafter"/>
</dbReference>
<dbReference type="Gene3D" id="2.40.50.140">
    <property type="entry name" value="Nucleic acid-binding proteins"/>
    <property type="match status" value="2"/>
</dbReference>
<dbReference type="PANTHER" id="PTHR10724">
    <property type="entry name" value="30S RIBOSOMAL PROTEIN S1"/>
    <property type="match status" value="1"/>
</dbReference>
<evidence type="ECO:0000313" key="5">
    <source>
        <dbReference type="EMBL" id="QQW50449.1"/>
    </source>
</evidence>
<keyword evidence="3" id="KW-0687">Ribonucleoprotein</keyword>
<dbReference type="GO" id="GO:1990904">
    <property type="term" value="C:ribonucleoprotein complex"/>
    <property type="evidence" value="ECO:0007669"/>
    <property type="project" value="UniProtKB-KW"/>
</dbReference>